<gene>
    <name evidence="2" type="ORF">FW781_21315</name>
</gene>
<dbReference type="Proteomes" id="UP000323884">
    <property type="component" value="Unassembled WGS sequence"/>
</dbReference>
<keyword evidence="3" id="KW-1185">Reference proteome</keyword>
<evidence type="ECO:0000313" key="3">
    <source>
        <dbReference type="Proteomes" id="UP000323884"/>
    </source>
</evidence>
<dbReference type="RefSeq" id="WP_149389269.1">
    <property type="nucleotide sequence ID" value="NZ_VTRU01000008.1"/>
</dbReference>
<accession>A0A5D8ZCH6</accession>
<evidence type="ECO:0000313" key="2">
    <source>
        <dbReference type="EMBL" id="TZF92578.1"/>
    </source>
</evidence>
<dbReference type="AlphaFoldDB" id="A0A5D8ZCH6"/>
<keyword evidence="1" id="KW-0812">Transmembrane</keyword>
<feature type="transmembrane region" description="Helical" evidence="1">
    <location>
        <begin position="7"/>
        <end position="37"/>
    </location>
</feature>
<evidence type="ECO:0008006" key="4">
    <source>
        <dbReference type="Google" id="ProtNLM"/>
    </source>
</evidence>
<keyword evidence="1" id="KW-0472">Membrane</keyword>
<name>A0A5D8ZCH6_9FLAO</name>
<sequence length="204" mass="23274">MNRFFKYLLIIFSVIGGVFLIGSIVTVLMIGCAFGSFDKSYSVSELKDEYYSKETEIKDLINYYNKIKPKNYSVDIEFKNDKILERLRITSKDSSNVIYQDWNVNSNVLFTEKLKDLTGWNKSQVAVLKNKLDKANCISVEDGEPLKIGFKRSGLGMFSFNVFQEINTDRSKYNDGCEYILVNRDIAFQYGGGAVGGQCFPDKN</sequence>
<dbReference type="PROSITE" id="PS51257">
    <property type="entry name" value="PROKAR_LIPOPROTEIN"/>
    <property type="match status" value="1"/>
</dbReference>
<organism evidence="2 3">
    <name type="scientific">Chryseobacterium panacisoli</name>
    <dbReference type="NCBI Taxonomy" id="1807141"/>
    <lineage>
        <taxon>Bacteria</taxon>
        <taxon>Pseudomonadati</taxon>
        <taxon>Bacteroidota</taxon>
        <taxon>Flavobacteriia</taxon>
        <taxon>Flavobacteriales</taxon>
        <taxon>Weeksellaceae</taxon>
        <taxon>Chryseobacterium group</taxon>
        <taxon>Chryseobacterium</taxon>
    </lineage>
</organism>
<dbReference type="OrthoDB" id="755509at2"/>
<comment type="caution">
    <text evidence="2">The sequence shown here is derived from an EMBL/GenBank/DDBJ whole genome shotgun (WGS) entry which is preliminary data.</text>
</comment>
<reference evidence="2 3" key="1">
    <citation type="submission" date="2019-08" db="EMBL/GenBank/DDBJ databases">
        <title>Draft genome sequence of Chryseobacterium sp. Gsoil 183.</title>
        <authorList>
            <person name="Im W.-T."/>
        </authorList>
    </citation>
    <scope>NUCLEOTIDE SEQUENCE [LARGE SCALE GENOMIC DNA]</scope>
    <source>
        <strain evidence="2 3">Gsoil 183</strain>
    </source>
</reference>
<protein>
    <recommendedName>
        <fullName evidence="4">Lipoprotein</fullName>
    </recommendedName>
</protein>
<keyword evidence="1" id="KW-1133">Transmembrane helix</keyword>
<evidence type="ECO:0000256" key="1">
    <source>
        <dbReference type="SAM" id="Phobius"/>
    </source>
</evidence>
<dbReference type="EMBL" id="VTRU01000008">
    <property type="protein sequence ID" value="TZF92578.1"/>
    <property type="molecule type" value="Genomic_DNA"/>
</dbReference>
<proteinExistence type="predicted"/>